<name>A0ABY4ZM89_9CAUL</name>
<evidence type="ECO:0000313" key="2">
    <source>
        <dbReference type="EMBL" id="USQ93780.1"/>
    </source>
</evidence>
<keyword evidence="3" id="KW-1185">Reference proteome</keyword>
<dbReference type="PROSITE" id="PS51257">
    <property type="entry name" value="PROKAR_LIPOPROTEIN"/>
    <property type="match status" value="1"/>
</dbReference>
<reference evidence="2 3" key="1">
    <citation type="submission" date="2022-04" db="EMBL/GenBank/DDBJ databases">
        <title>Genome sequence of soybean root-associated Caulobacter segnis RL271.</title>
        <authorList>
            <person name="Longley R."/>
            <person name="Bonito G."/>
            <person name="Trigodet F."/>
            <person name="Crosson S."/>
            <person name="Fiebig A."/>
        </authorList>
    </citation>
    <scope>NUCLEOTIDE SEQUENCE [LARGE SCALE GENOMIC DNA]</scope>
    <source>
        <strain evidence="2 3">RL271</strain>
    </source>
</reference>
<organism evidence="2 3">
    <name type="scientific">Caulobacter segnis</name>
    <dbReference type="NCBI Taxonomy" id="88688"/>
    <lineage>
        <taxon>Bacteria</taxon>
        <taxon>Pseudomonadati</taxon>
        <taxon>Pseudomonadota</taxon>
        <taxon>Alphaproteobacteria</taxon>
        <taxon>Caulobacterales</taxon>
        <taxon>Caulobacteraceae</taxon>
        <taxon>Caulobacter</taxon>
    </lineage>
</organism>
<evidence type="ECO:0000256" key="1">
    <source>
        <dbReference type="SAM" id="MobiDB-lite"/>
    </source>
</evidence>
<dbReference type="Proteomes" id="UP001057520">
    <property type="component" value="Chromosome"/>
</dbReference>
<feature type="compositionally biased region" description="Basic and acidic residues" evidence="1">
    <location>
        <begin position="31"/>
        <end position="74"/>
    </location>
</feature>
<sequence>MRRVVLGIVVVGLLAGCGTWGRSIQHPPQRTLEEQVDARQKADEKTKKCVLEQQMRRQQKEQGRDVRPFPKEKC</sequence>
<evidence type="ECO:0008006" key="4">
    <source>
        <dbReference type="Google" id="ProtNLM"/>
    </source>
</evidence>
<gene>
    <name evidence="2" type="ORF">MZV50_14200</name>
</gene>
<protein>
    <recommendedName>
        <fullName evidence="4">Lipoprotein</fullName>
    </recommendedName>
</protein>
<dbReference type="EMBL" id="CP096040">
    <property type="protein sequence ID" value="USQ93780.1"/>
    <property type="molecule type" value="Genomic_DNA"/>
</dbReference>
<feature type="region of interest" description="Disordered" evidence="1">
    <location>
        <begin position="29"/>
        <end position="74"/>
    </location>
</feature>
<accession>A0ABY4ZM89</accession>
<proteinExistence type="predicted"/>
<evidence type="ECO:0000313" key="3">
    <source>
        <dbReference type="Proteomes" id="UP001057520"/>
    </source>
</evidence>